<evidence type="ECO:0000313" key="2">
    <source>
        <dbReference type="Proteomes" id="UP000193017"/>
    </source>
</evidence>
<keyword evidence="2" id="KW-1185">Reference proteome</keyword>
<reference evidence="1 2" key="1">
    <citation type="submission" date="2017-03" db="EMBL/GenBank/DDBJ databases">
        <title>Genome sequence of Paracoccus contaminans isolated from a water microcosm.</title>
        <authorList>
            <person name="Aurass P."/>
            <person name="Karste S."/>
            <person name="Trost E."/>
            <person name="Glaeser S.P."/>
            <person name="Kaempfer P."/>
            <person name="Flieger A."/>
        </authorList>
    </citation>
    <scope>NUCLEOTIDE SEQUENCE [LARGE SCALE GENOMIC DNA]</scope>
    <source>
        <strain evidence="2">RKI 16-01929T\LMG 29738T\CCM 8701T\CIP 111112T</strain>
    </source>
</reference>
<dbReference type="STRING" id="1945662.B0A89_10970"/>
<evidence type="ECO:0000313" key="1">
    <source>
        <dbReference type="EMBL" id="ARJ70076.1"/>
    </source>
</evidence>
<dbReference type="AlphaFoldDB" id="A0A1W6CZ01"/>
<sequence length="269" mass="27446">MPKLDLTRAKRIKGPMGEIRALKGPGYAWTRPLTIPDLYGVARGQVPIHLAASRATVGADGNVTAVPNAGGAGAMFDAAPADAAVPIVNGGLSLDVGSLMLANPADLIGVRLFVVATRTSGQQVYFLGGPASINGGTARTMRFFHSNFADGSVASTINLAGSTTGKLPRAVGQMVLNEVQLLPSGLRAWQNGVEADAAGTAIGLDKVLINVIGRGEPANLSPRWTGPVFEIVSLITDGSAALDSQISVIRQALAGKYGLSLSAPAGARA</sequence>
<accession>A0A1W6CZ01</accession>
<proteinExistence type="predicted"/>
<dbReference type="Proteomes" id="UP000193017">
    <property type="component" value="Chromosome"/>
</dbReference>
<protein>
    <submittedName>
        <fullName evidence="1">Uncharacterized protein</fullName>
    </submittedName>
</protein>
<gene>
    <name evidence="1" type="ORF">B0A89_10970</name>
</gene>
<dbReference type="KEGG" id="pcon:B0A89_10970"/>
<dbReference type="EMBL" id="CP020612">
    <property type="protein sequence ID" value="ARJ70076.1"/>
    <property type="molecule type" value="Genomic_DNA"/>
</dbReference>
<name>A0A1W6CZ01_9RHOB</name>
<organism evidence="1 2">
    <name type="scientific">Paracoccus contaminans</name>
    <dbReference type="NCBI Taxonomy" id="1945662"/>
    <lineage>
        <taxon>Bacteria</taxon>
        <taxon>Pseudomonadati</taxon>
        <taxon>Pseudomonadota</taxon>
        <taxon>Alphaproteobacteria</taxon>
        <taxon>Rhodobacterales</taxon>
        <taxon>Paracoccaceae</taxon>
        <taxon>Paracoccus</taxon>
    </lineage>
</organism>